<dbReference type="Proteomes" id="UP000316726">
    <property type="component" value="Chromosome 1"/>
</dbReference>
<dbReference type="GO" id="GO:0016787">
    <property type="term" value="F:hydrolase activity"/>
    <property type="evidence" value="ECO:0007669"/>
    <property type="project" value="InterPro"/>
</dbReference>
<dbReference type="Gene3D" id="3.60.21.10">
    <property type="match status" value="1"/>
</dbReference>
<organism evidence="2 3">
    <name type="scientific">Chloropicon primus</name>
    <dbReference type="NCBI Taxonomy" id="1764295"/>
    <lineage>
        <taxon>Eukaryota</taxon>
        <taxon>Viridiplantae</taxon>
        <taxon>Chlorophyta</taxon>
        <taxon>Chloropicophyceae</taxon>
        <taxon>Chloropicales</taxon>
        <taxon>Chloropicaceae</taxon>
        <taxon>Chloropicon</taxon>
    </lineage>
</organism>
<dbReference type="PANTHER" id="PTHR35769">
    <property type="entry name" value="CALCINEURIN-LIKE METALLO-PHOSPHOESTERASE SUPERFAMILY PROTEIN"/>
    <property type="match status" value="1"/>
</dbReference>
<sequence>MVLGGVAASRFLRSWSPGEARALGCRGLGSPRPWSWAKGRGGGTRGDEGVCHAGGSGDFDSMLKIACVGDVHGLWNEESEEALSWLQPDLSLFVGDFGEEDVDLVSQISRLSARKAVILGNHDGWYSTKGGGSMEGVEEQLDLLGDDHVGLSAKCLPDLGLSVVGCRPFSAGGGDWSRFSNFYRDLYGLRGFDDSTTQIVGACLAEPEHHPLLLLSHNGPSGLGSTADSPCGKDWRPEEGDYGDKDMEDAIAAVLERGRRIPLAVFGHMHHKLHRCALPKTERKMFHKDDTTGVAYVNCAVVPRIRRGPEGGLQHNYVLITLSTTALEVEKVESVWLQKRNDSFHTVERTDWYTTS</sequence>
<protein>
    <submittedName>
        <fullName evidence="2">Metallophosphoesterase</fullName>
    </submittedName>
</protein>
<reference evidence="2 3" key="1">
    <citation type="submission" date="2018-07" db="EMBL/GenBank/DDBJ databases">
        <title>The complete nuclear genome of the prasinophyte Chloropicon primus (CCMP1205).</title>
        <authorList>
            <person name="Pombert J.-F."/>
            <person name="Otis C."/>
            <person name="Turmel M."/>
            <person name="Lemieux C."/>
        </authorList>
    </citation>
    <scope>NUCLEOTIDE SEQUENCE [LARGE SCALE GENOMIC DNA]</scope>
    <source>
        <strain evidence="2 3">CCMP1205</strain>
    </source>
</reference>
<dbReference type="InterPro" id="IPR027629">
    <property type="entry name" value="DevT-like"/>
</dbReference>
<dbReference type="PANTHER" id="PTHR35769:SF2">
    <property type="entry name" value="CALCINEURIN-LIKE METALLO-PHOSPHOESTERASE SUPERFAMILY PROTEIN"/>
    <property type="match status" value="1"/>
</dbReference>
<keyword evidence="3" id="KW-1185">Reference proteome</keyword>
<evidence type="ECO:0000259" key="1">
    <source>
        <dbReference type="Pfam" id="PF00149"/>
    </source>
</evidence>
<dbReference type="OrthoDB" id="3664at2759"/>
<feature type="domain" description="Calcineurin-like phosphoesterase" evidence="1">
    <location>
        <begin position="63"/>
        <end position="271"/>
    </location>
</feature>
<name>A0A5B8MCN7_9CHLO</name>
<dbReference type="InterPro" id="IPR004843">
    <property type="entry name" value="Calcineurin-like_PHP"/>
</dbReference>
<dbReference type="NCBIfam" id="TIGR04168">
    <property type="entry name" value="TIGR04168 family protein"/>
    <property type="match status" value="1"/>
</dbReference>
<dbReference type="Pfam" id="PF00149">
    <property type="entry name" value="Metallophos"/>
    <property type="match status" value="1"/>
</dbReference>
<proteinExistence type="predicted"/>
<dbReference type="EMBL" id="CP031034">
    <property type="protein sequence ID" value="QDZ17824.1"/>
    <property type="molecule type" value="Genomic_DNA"/>
</dbReference>
<dbReference type="InterPro" id="IPR029052">
    <property type="entry name" value="Metallo-depent_PP-like"/>
</dbReference>
<evidence type="ECO:0000313" key="3">
    <source>
        <dbReference type="Proteomes" id="UP000316726"/>
    </source>
</evidence>
<accession>A0A5B8MCN7</accession>
<gene>
    <name evidence="2" type="ORF">A3770_01p03420</name>
</gene>
<dbReference type="AlphaFoldDB" id="A0A5B8MCN7"/>
<dbReference type="SUPFAM" id="SSF56300">
    <property type="entry name" value="Metallo-dependent phosphatases"/>
    <property type="match status" value="1"/>
</dbReference>
<evidence type="ECO:0000313" key="2">
    <source>
        <dbReference type="EMBL" id="QDZ17824.1"/>
    </source>
</evidence>